<accession>A0A396RP02</accession>
<keyword evidence="3" id="KW-1185">Reference proteome</keyword>
<keyword evidence="2" id="KW-0378">Hydrolase</keyword>
<organism evidence="2 3">
    <name type="scientific">Sphingomonas gilva</name>
    <dbReference type="NCBI Taxonomy" id="2305907"/>
    <lineage>
        <taxon>Bacteria</taxon>
        <taxon>Pseudomonadati</taxon>
        <taxon>Pseudomonadota</taxon>
        <taxon>Alphaproteobacteria</taxon>
        <taxon>Sphingomonadales</taxon>
        <taxon>Sphingomonadaceae</taxon>
        <taxon>Sphingomonas</taxon>
    </lineage>
</organism>
<dbReference type="SUPFAM" id="SSF56219">
    <property type="entry name" value="DNase I-like"/>
    <property type="match status" value="1"/>
</dbReference>
<name>A0A396RP02_9SPHN</name>
<dbReference type="Gene3D" id="3.60.10.10">
    <property type="entry name" value="Endonuclease/exonuclease/phosphatase"/>
    <property type="match status" value="1"/>
</dbReference>
<keyword evidence="2" id="KW-0269">Exonuclease</keyword>
<keyword evidence="2" id="KW-0255">Endonuclease</keyword>
<evidence type="ECO:0000259" key="1">
    <source>
        <dbReference type="Pfam" id="PF03372"/>
    </source>
</evidence>
<dbReference type="AlphaFoldDB" id="A0A396RP02"/>
<evidence type="ECO:0000313" key="2">
    <source>
        <dbReference type="EMBL" id="RHW18230.1"/>
    </source>
</evidence>
<dbReference type="GO" id="GO:0004519">
    <property type="term" value="F:endonuclease activity"/>
    <property type="evidence" value="ECO:0007669"/>
    <property type="project" value="UniProtKB-KW"/>
</dbReference>
<dbReference type="InterPro" id="IPR036691">
    <property type="entry name" value="Endo/exonu/phosph_ase_sf"/>
</dbReference>
<reference evidence="2 3" key="1">
    <citation type="submission" date="2018-08" db="EMBL/GenBank/DDBJ databases">
        <title>The multiple taxonomic identification of Sphingomonas gilva.</title>
        <authorList>
            <person name="Zhu D."/>
            <person name="Zheng S."/>
        </authorList>
    </citation>
    <scope>NUCLEOTIDE SEQUENCE [LARGE SCALE GENOMIC DNA]</scope>
    <source>
        <strain evidence="2 3">ZDH117</strain>
    </source>
</reference>
<feature type="domain" description="Endonuclease/exonuclease/phosphatase" evidence="1">
    <location>
        <begin position="8"/>
        <end position="245"/>
    </location>
</feature>
<protein>
    <submittedName>
        <fullName evidence="2">Endonuclease/exonuclease/phosphatase</fullName>
    </submittedName>
</protein>
<comment type="caution">
    <text evidence="2">The sequence shown here is derived from an EMBL/GenBank/DDBJ whole genome shotgun (WGS) entry which is preliminary data.</text>
</comment>
<keyword evidence="2" id="KW-0540">Nuclease</keyword>
<dbReference type="EMBL" id="QWLV01000002">
    <property type="protein sequence ID" value="RHW18230.1"/>
    <property type="molecule type" value="Genomic_DNA"/>
</dbReference>
<sequence>MGCHPREDADYAALRGHADRLDADIIAFQEVENVAAAARVFSPDRYTIVMSQRPVSRRGGACYGRPGKTIRNQAVGYAIRKALPFIRNPDLSALGLGNADLRWGVDVTIGTARPLRLLAVHLKSGCNTGWAATDRDCDTLFAQLPVLERWIDARAASGESFAVLGDWNRRLARRSDAFYAEINDADPPGADLDLAAGDKRATCKARYSEFIDHIVTGRAATARIVPGSFVEFTYGLPESAHPSDHCPVAIRVAS</sequence>
<dbReference type="Proteomes" id="UP000266693">
    <property type="component" value="Unassembled WGS sequence"/>
</dbReference>
<proteinExistence type="predicted"/>
<dbReference type="GO" id="GO:0004527">
    <property type="term" value="F:exonuclease activity"/>
    <property type="evidence" value="ECO:0007669"/>
    <property type="project" value="UniProtKB-KW"/>
</dbReference>
<gene>
    <name evidence="2" type="ORF">D1610_07050</name>
</gene>
<evidence type="ECO:0000313" key="3">
    <source>
        <dbReference type="Proteomes" id="UP000266693"/>
    </source>
</evidence>
<dbReference type="InterPro" id="IPR005135">
    <property type="entry name" value="Endo/exonuclease/phosphatase"/>
</dbReference>
<dbReference type="Pfam" id="PF03372">
    <property type="entry name" value="Exo_endo_phos"/>
    <property type="match status" value="1"/>
</dbReference>